<reference evidence="3" key="1">
    <citation type="submission" date="2016-12" db="EMBL/GenBank/DDBJ databases">
        <title>Comparative genomics of four Isosphaeraceae planctomycetes: a common pool of plasmids and glycoside hydrolase genes.</title>
        <authorList>
            <person name="Ivanova A."/>
        </authorList>
    </citation>
    <scope>NUCLEOTIDE SEQUENCE [LARGE SCALE GENOMIC DNA]</scope>
    <source>
        <strain evidence="3">PX4</strain>
    </source>
</reference>
<dbReference type="OrthoDB" id="9927304at2"/>
<proteinExistence type="predicted"/>
<evidence type="ECO:0000313" key="2">
    <source>
        <dbReference type="EMBL" id="APW62113.1"/>
    </source>
</evidence>
<dbReference type="AlphaFoldDB" id="A0A1U7CTA9"/>
<dbReference type="STRING" id="1387353.BSF38_03645"/>
<protein>
    <submittedName>
        <fullName evidence="2">Uncharacterized protein</fullName>
    </submittedName>
</protein>
<name>A0A1U7CTA9_9BACT</name>
<evidence type="ECO:0000256" key="1">
    <source>
        <dbReference type="SAM" id="SignalP"/>
    </source>
</evidence>
<accession>A0A1U7CTA9</accession>
<dbReference type="EMBL" id="CP019082">
    <property type="protein sequence ID" value="APW62113.1"/>
    <property type="molecule type" value="Genomic_DNA"/>
</dbReference>
<dbReference type="KEGG" id="pbor:BSF38_03645"/>
<keyword evidence="1" id="KW-0732">Signal</keyword>
<dbReference type="Proteomes" id="UP000186309">
    <property type="component" value="Chromosome"/>
</dbReference>
<organism evidence="2 3">
    <name type="scientific">Paludisphaera borealis</name>
    <dbReference type="NCBI Taxonomy" id="1387353"/>
    <lineage>
        <taxon>Bacteria</taxon>
        <taxon>Pseudomonadati</taxon>
        <taxon>Planctomycetota</taxon>
        <taxon>Planctomycetia</taxon>
        <taxon>Isosphaerales</taxon>
        <taxon>Isosphaeraceae</taxon>
        <taxon>Paludisphaera</taxon>
    </lineage>
</organism>
<gene>
    <name evidence="2" type="ORF">BSF38_03645</name>
</gene>
<sequence length="149" mass="15530">MRRSTSKRLAGRWLAALLALATVGVVSSSNVRAAGCATGHAPRRSPATYRALLEMLDAGGALPEPQGPAPGDRPRPCTGAFCSGLPATPFSAVPEVSPGFDQWAIATSLVLLLDSGTMIRPHGEAEFQAVHQADPIFHPPRRPAATVTV</sequence>
<evidence type="ECO:0000313" key="3">
    <source>
        <dbReference type="Proteomes" id="UP000186309"/>
    </source>
</evidence>
<keyword evidence="3" id="KW-1185">Reference proteome</keyword>
<dbReference type="RefSeq" id="WP_145952213.1">
    <property type="nucleotide sequence ID" value="NZ_CP019082.1"/>
</dbReference>
<feature type="signal peptide" evidence="1">
    <location>
        <begin position="1"/>
        <end position="33"/>
    </location>
</feature>
<feature type="chain" id="PRO_5012821009" evidence="1">
    <location>
        <begin position="34"/>
        <end position="149"/>
    </location>
</feature>